<evidence type="ECO:0000313" key="3">
    <source>
        <dbReference type="EMBL" id="GAA4014258.1"/>
    </source>
</evidence>
<evidence type="ECO:0000313" key="4">
    <source>
        <dbReference type="Proteomes" id="UP001500567"/>
    </source>
</evidence>
<feature type="domain" description="Lipid/polyisoprenoid-binding YceI-like" evidence="2">
    <location>
        <begin position="5"/>
        <end position="140"/>
    </location>
</feature>
<dbReference type="InterPro" id="IPR036761">
    <property type="entry name" value="TTHA0802/YceI-like_sf"/>
</dbReference>
<reference evidence="4" key="1">
    <citation type="journal article" date="2019" name="Int. J. Syst. Evol. Microbiol.">
        <title>The Global Catalogue of Microorganisms (GCM) 10K type strain sequencing project: providing services to taxonomists for standard genome sequencing and annotation.</title>
        <authorList>
            <consortium name="The Broad Institute Genomics Platform"/>
            <consortium name="The Broad Institute Genome Sequencing Center for Infectious Disease"/>
            <person name="Wu L."/>
            <person name="Ma J."/>
        </authorList>
    </citation>
    <scope>NUCLEOTIDE SEQUENCE [LARGE SCALE GENOMIC DNA]</scope>
    <source>
        <strain evidence="4">JCM 17224</strain>
    </source>
</reference>
<proteinExistence type="predicted"/>
<comment type="caution">
    <text evidence="3">The sequence shown here is derived from an EMBL/GenBank/DDBJ whole genome shotgun (WGS) entry which is preliminary data.</text>
</comment>
<name>A0ABP7SNH9_9BACT</name>
<dbReference type="RefSeq" id="WP_345074009.1">
    <property type="nucleotide sequence ID" value="NZ_BAABDJ010000035.1"/>
</dbReference>
<organism evidence="3 4">
    <name type="scientific">Hymenobacter fastidiosus</name>
    <dbReference type="NCBI Taxonomy" id="486264"/>
    <lineage>
        <taxon>Bacteria</taxon>
        <taxon>Pseudomonadati</taxon>
        <taxon>Bacteroidota</taxon>
        <taxon>Cytophagia</taxon>
        <taxon>Cytophagales</taxon>
        <taxon>Hymenobacteraceae</taxon>
        <taxon>Hymenobacter</taxon>
    </lineage>
</organism>
<dbReference type="Proteomes" id="UP001500567">
    <property type="component" value="Unassembled WGS sequence"/>
</dbReference>
<feature type="compositionally biased region" description="Basic residues" evidence="1">
    <location>
        <begin position="122"/>
        <end position="134"/>
    </location>
</feature>
<dbReference type="InterPro" id="IPR007372">
    <property type="entry name" value="Lipid/polyisoprenoid-bd_YceI"/>
</dbReference>
<feature type="region of interest" description="Disordered" evidence="1">
    <location>
        <begin position="121"/>
        <end position="143"/>
    </location>
</feature>
<sequence length="143" mass="15940">MATAKWALAPTHSEVQFKVKHLVISTVIGSFKKFAGEADTAGDSGDNARVRFPAAINSIDTNQEQYDGPLKSAGFFAAATYPRMIFEPTSFEKVAGGDYKLSGELTLSGVTRPVTFDGEYRRQRRRLLRQRQSRLRADRKNQP</sequence>
<dbReference type="PANTHER" id="PTHR34406">
    <property type="entry name" value="PROTEIN YCEI"/>
    <property type="match status" value="1"/>
</dbReference>
<evidence type="ECO:0000256" key="1">
    <source>
        <dbReference type="SAM" id="MobiDB-lite"/>
    </source>
</evidence>
<dbReference type="SMART" id="SM00867">
    <property type="entry name" value="YceI"/>
    <property type="match status" value="1"/>
</dbReference>
<evidence type="ECO:0000259" key="2">
    <source>
        <dbReference type="SMART" id="SM00867"/>
    </source>
</evidence>
<keyword evidence="4" id="KW-1185">Reference proteome</keyword>
<dbReference type="Gene3D" id="2.40.128.110">
    <property type="entry name" value="Lipid/polyisoprenoid-binding, YceI-like"/>
    <property type="match status" value="1"/>
</dbReference>
<gene>
    <name evidence="3" type="ORF">GCM10022408_29290</name>
</gene>
<protein>
    <recommendedName>
        <fullName evidence="2">Lipid/polyisoprenoid-binding YceI-like domain-containing protein</fullName>
    </recommendedName>
</protein>
<dbReference type="PANTHER" id="PTHR34406:SF1">
    <property type="entry name" value="PROTEIN YCEI"/>
    <property type="match status" value="1"/>
</dbReference>
<dbReference type="Pfam" id="PF04264">
    <property type="entry name" value="YceI"/>
    <property type="match status" value="1"/>
</dbReference>
<dbReference type="SUPFAM" id="SSF101874">
    <property type="entry name" value="YceI-like"/>
    <property type="match status" value="1"/>
</dbReference>
<accession>A0ABP7SNH9</accession>
<dbReference type="EMBL" id="BAABDJ010000035">
    <property type="protein sequence ID" value="GAA4014258.1"/>
    <property type="molecule type" value="Genomic_DNA"/>
</dbReference>